<name>A0ABY9H517_9GAMM</name>
<dbReference type="RefSeq" id="WP_305501038.1">
    <property type="nucleotide sequence ID" value="NZ_CP131913.1"/>
</dbReference>
<evidence type="ECO:0000313" key="2">
    <source>
        <dbReference type="Proteomes" id="UP001235344"/>
    </source>
</evidence>
<keyword evidence="2" id="KW-1185">Reference proteome</keyword>
<organism evidence="1 2">
    <name type="scientific">Halomonas alkalicola</name>
    <dbReference type="NCBI Taxonomy" id="1930622"/>
    <lineage>
        <taxon>Bacteria</taxon>
        <taxon>Pseudomonadati</taxon>
        <taxon>Pseudomonadota</taxon>
        <taxon>Gammaproteobacteria</taxon>
        <taxon>Oceanospirillales</taxon>
        <taxon>Halomonadaceae</taxon>
        <taxon>Halomonas</taxon>
    </lineage>
</organism>
<protein>
    <submittedName>
        <fullName evidence="1">Uncharacterized protein</fullName>
    </submittedName>
</protein>
<accession>A0ABY9H517</accession>
<reference evidence="1 2" key="1">
    <citation type="submission" date="2023-08" db="EMBL/GenBank/DDBJ databases">
        <title>Transcriptome Analysis of Halomonas alkalicola CICC 11012s to Identify the Genes Involved in Alkaline Tolerances.</title>
        <authorList>
            <person name="Zhai L."/>
        </authorList>
    </citation>
    <scope>NUCLEOTIDE SEQUENCE [LARGE SCALE GENOMIC DNA]</scope>
    <source>
        <strain evidence="1 2">CICC 11012s</strain>
    </source>
</reference>
<gene>
    <name evidence="1" type="ORF">B6N23_00140</name>
</gene>
<evidence type="ECO:0000313" key="1">
    <source>
        <dbReference type="EMBL" id="WLI73405.1"/>
    </source>
</evidence>
<sequence length="52" mass="5976">MMTKDAKTCSSPLSAFIRDASPERKRDVYRQVIERANQRQQLVLQKAAHKSS</sequence>
<dbReference type="Proteomes" id="UP001235344">
    <property type="component" value="Chromosome"/>
</dbReference>
<dbReference type="EMBL" id="CP131913">
    <property type="protein sequence ID" value="WLI73405.1"/>
    <property type="molecule type" value="Genomic_DNA"/>
</dbReference>
<proteinExistence type="predicted"/>